<feature type="region of interest" description="Disordered" evidence="1">
    <location>
        <begin position="372"/>
        <end position="441"/>
    </location>
</feature>
<dbReference type="EMBL" id="JACHWU010000001">
    <property type="protein sequence ID" value="MBB3049562.1"/>
    <property type="molecule type" value="Genomic_DNA"/>
</dbReference>
<dbReference type="RefSeq" id="WP_183647231.1">
    <property type="nucleotide sequence ID" value="NZ_JACHWU010000001.1"/>
</dbReference>
<name>A0A839RWQ8_9PSEU</name>
<feature type="compositionally biased region" description="Basic residues" evidence="1">
    <location>
        <begin position="395"/>
        <end position="415"/>
    </location>
</feature>
<evidence type="ECO:0000313" key="3">
    <source>
        <dbReference type="EMBL" id="MBB3049562.1"/>
    </source>
</evidence>
<feature type="compositionally biased region" description="Basic and acidic residues" evidence="1">
    <location>
        <begin position="384"/>
        <end position="394"/>
    </location>
</feature>
<comment type="caution">
    <text evidence="3">The sequence shown here is derived from an EMBL/GenBank/DDBJ whole genome shotgun (WGS) entry which is preliminary data.</text>
</comment>
<dbReference type="AlphaFoldDB" id="A0A839RWQ8"/>
<dbReference type="InterPro" id="IPR003870">
    <property type="entry name" value="DUF222"/>
</dbReference>
<keyword evidence="4" id="KW-1185">Reference proteome</keyword>
<feature type="domain" description="HNH nuclease" evidence="2">
    <location>
        <begin position="300"/>
        <end position="352"/>
    </location>
</feature>
<dbReference type="Proteomes" id="UP000550714">
    <property type="component" value="Unassembled WGS sequence"/>
</dbReference>
<evidence type="ECO:0000259" key="2">
    <source>
        <dbReference type="SMART" id="SM00507"/>
    </source>
</evidence>
<dbReference type="SMART" id="SM00507">
    <property type="entry name" value="HNHc"/>
    <property type="match status" value="1"/>
</dbReference>
<accession>A0A839RWQ8</accession>
<dbReference type="InterPro" id="IPR003615">
    <property type="entry name" value="HNH_nuc"/>
</dbReference>
<dbReference type="Pfam" id="PF02720">
    <property type="entry name" value="DUF222"/>
    <property type="match status" value="1"/>
</dbReference>
<feature type="compositionally biased region" description="Polar residues" evidence="1">
    <location>
        <begin position="424"/>
        <end position="441"/>
    </location>
</feature>
<dbReference type="CDD" id="cd00085">
    <property type="entry name" value="HNHc"/>
    <property type="match status" value="1"/>
</dbReference>
<evidence type="ECO:0000256" key="1">
    <source>
        <dbReference type="SAM" id="MobiDB-lite"/>
    </source>
</evidence>
<gene>
    <name evidence="3" type="ORF">FHS23_000557</name>
</gene>
<reference evidence="3 4" key="1">
    <citation type="submission" date="2020-08" db="EMBL/GenBank/DDBJ databases">
        <title>Genomic Encyclopedia of Type Strains, Phase III (KMG-III): the genomes of soil and plant-associated and newly described type strains.</title>
        <authorList>
            <person name="Whitman W."/>
        </authorList>
    </citation>
    <scope>NUCLEOTIDE SEQUENCE [LARGE SCALE GENOMIC DNA]</scope>
    <source>
        <strain evidence="3 4">CECT 8577</strain>
    </source>
</reference>
<proteinExistence type="predicted"/>
<evidence type="ECO:0000313" key="4">
    <source>
        <dbReference type="Proteomes" id="UP000550714"/>
    </source>
</evidence>
<sequence length="441" mass="49042">MRIADVVHAWRRVGEAQAEYLKTLAAYSEEHERTTDVTAELALARGESEHVVRRELEWARQLTSRLPNTSAALARGDIDLFKASKVVNQTTPLSTTKASRVDTIVADKLIDRSASSIRRIAYNAVHRVDPDGAAARARQRRTERKVALRHREDAMATVSAYLPAEQASAVYARIDRSARAMRSRTEDRTTDQLRADLLADHLLADCSCGRYEGSGGTRSSARLLPTSRTGKAEIYIHIDFDTLIGIRDNPAQLSGHGPVPAEVARRIASDRTSTWRRIITDPHTGAPLDIGRERYRPPAVTADFVKVRDRECRFPGCHRPAQFADLDHVQPHGCEGPTCAANLVGLCRRHHIVKHTPGWAFELEADGTVRITTPEGTVRTGKPIHLENATDRQKRAERKRRRRRGNRRNGNRARTNHGTTGNRANSGQNGAHRTSSVTGHP</sequence>
<protein>
    <recommendedName>
        <fullName evidence="2">HNH nuclease domain-containing protein</fullName>
    </recommendedName>
</protein>
<organism evidence="3 4">
    <name type="scientific">Prauserella isguenensis</name>
    <dbReference type="NCBI Taxonomy" id="1470180"/>
    <lineage>
        <taxon>Bacteria</taxon>
        <taxon>Bacillati</taxon>
        <taxon>Actinomycetota</taxon>
        <taxon>Actinomycetes</taxon>
        <taxon>Pseudonocardiales</taxon>
        <taxon>Pseudonocardiaceae</taxon>
        <taxon>Prauserella</taxon>
    </lineage>
</organism>